<evidence type="ECO:0000256" key="1">
    <source>
        <dbReference type="SAM" id="MobiDB-lite"/>
    </source>
</evidence>
<organism evidence="2 3">
    <name type="scientific">Achlya hypogyna</name>
    <name type="common">Oomycete</name>
    <name type="synonym">Protoachlya hypogyna</name>
    <dbReference type="NCBI Taxonomy" id="1202772"/>
    <lineage>
        <taxon>Eukaryota</taxon>
        <taxon>Sar</taxon>
        <taxon>Stramenopiles</taxon>
        <taxon>Oomycota</taxon>
        <taxon>Saprolegniomycetes</taxon>
        <taxon>Saprolegniales</taxon>
        <taxon>Achlyaceae</taxon>
        <taxon>Achlya</taxon>
    </lineage>
</organism>
<dbReference type="PANTHER" id="PTHR15678:SF6">
    <property type="entry name" value="BRIDGE-LIKE LIPID TRANSFER PROTEIN FAMILY MEMBER 2"/>
    <property type="match status" value="1"/>
</dbReference>
<evidence type="ECO:0000313" key="3">
    <source>
        <dbReference type="Proteomes" id="UP000243579"/>
    </source>
</evidence>
<keyword evidence="3" id="KW-1185">Reference proteome</keyword>
<name>A0A1V9YV55_ACHHY</name>
<evidence type="ECO:0008006" key="4">
    <source>
        <dbReference type="Google" id="ProtNLM"/>
    </source>
</evidence>
<dbReference type="PANTHER" id="PTHR15678">
    <property type="entry name" value="ANTIGEN MLAA-22-RELATED"/>
    <property type="match status" value="1"/>
</dbReference>
<dbReference type="Pfam" id="PF10344">
    <property type="entry name" value="Hobbit"/>
    <property type="match status" value="1"/>
</dbReference>
<dbReference type="Proteomes" id="UP000243579">
    <property type="component" value="Unassembled WGS sequence"/>
</dbReference>
<evidence type="ECO:0000313" key="2">
    <source>
        <dbReference type="EMBL" id="OQR89704.1"/>
    </source>
</evidence>
<sequence length="2198" mass="239382">MLAWATLAIAAAVGLRLIAEAAINWAVRRSARLLSDIPLDATSRISVQVHPVRLRIWSVVWAFLKAPSQAMLLRVVISAVSVTVRRCPQAYEKSEPFFPSHESLTYVLTLSSPTHPIWATVLPFVRRYGCLTRVVHLVGVMVPDISVSVLENDRHVLSLKGASLQVHAHLNTNTYDLVIRAAVAVDHPLVLETAYLRAEMQELRLQIVTPLSRGPTDPRVPLPCEVALTGQTLHVHITDVVSLAERPAAHSRPALSEADWRQLLRHDWLGLLPRALSLSWTTLRLEAHLGDDVADVTVGQVVVASRGAPRPEAAPSRAVLVDISRVAVAAGAPVLSIASVAISCDVTPRTSGTMELKVSGDVRRVDVRLHDRLEPWVALTSRLVGEAPPPVAFSPWVLDVQIKFAQTRVATVPRALPPDDPSYGAPGLSVVVDDTQLSVFPPSMVGVRSLVELRLSRLGIWADDSVHVASVDSTRLFFRPVGSLLHSTPARVEMEAEWVQATYSAAALQAFGGGFHLALFVAQAPLRALFATPKTPGATAPPSKRTLDTAFATDVYAHVAFHGVIKRIVAIFPVTSAGVATAEHVTVEQMSVETEADSGRYRLVFRHAKAASSQAPAPYLTVAEACIEETPVRDSAVVDLYGRRIAVHWDVALQLRLLVLVQAVTLASYHMLFQLFHAYTTLVAPAHSKFIGGVNPPLDDTAAYARAAARMPSLLSASGDKLHRLAAEQIAVDLPAYDLSVSLARFGGDDLPDLWAFGGVDVQWRRESLLAVAALAVRRTLDKCATTVFGEFGAMLRQRQQQVAPEAAPVPPEGLLLNVEGVELRLPYASLDALAALLAVLQRDTAGLDAALAKELAVYWRPQSALAYRYFLKLAEPRPPLAWLDVRDVAVVSLDHPLEVWLAHMQPVWAADLRAREARRQIVEEQWRGLQLTHADLLAPETFEDMTQVHLEKNATLYVQRVRARSRLVDRPRLRLHIASVTGSVAVGLTDEPSVIRRLQELDEATAAVHAALPDPATCYRPLFDFVLALALEVRVEAVSVALREHAPLHVALVTVAGDTILARPTSTPAWRISVPVPALGLEVQASTSPLKLFLDVAVGVHRPSVALAPELFSTLAELLQDAQHALALVVPPTAYWDTLRAFFHGKCAVRVADASVRLLGPAQEPLLLSAAAAHITYASESISVAATQLRVRIEPLGPGYVLDVPHVRCAVRLDWASSSGVHYEVPRVFTFLDGRRQVQRCVLAPVPGAFASTALRLGVTASVVASDKHEVPSVLLYGKSIEWLLRCARLYAGGPPSATRRRGPAVALRAIVDHVQACRVDAVDVAGVDVALYYSDLSPEGCRLSLRGLFLSLGATRGLVKTLVETLDDHMLSVVRDVALHDVVVGLEQLQCRVCTPRTGSRGEALVDLGPLYVDMDTTRAAPPIPAADALRCRMRALLHAATAPARATPPPAPAHKSIMEFFDIKGDEHLLKHRPEPAMEATAEVAPVDEPPPAPPRQSCLVSVLLHEPHVFVTLETLETLVSIGDAWTSFLQEHIPELFDVPASVVLDYEATRSAPGAPAPPQPTPSLLELLEDKKRGVRISSTNDTRADATAEEPGGFQELFAITFVDVQVFLQDTLHKGAVLLALPSGTVNHAVDLDANTERVHVDLRGVFMYTSALDVDVMHRPWLKRNAADSYCDRSSALLRKVLQAPDTQRCRIAVTHAVPPVHQIDVTIPCVDATLDADSMHILFDLGTAFAHAAQDKMAKTKHAAAMEAMLRHLTPSSALASLSLPELWRRQRRARWDLRQLRWQQACRDGCGLAREAESTRRPRLSARSASHSGEPDDAASRALEQLEAEVDAVRAAMAQSYAQFRLARQVRPTVELGFQLARATLLLQSPSVAILQVVHEGLALSLTQFEDQSGALSCTVAGLSATNLLPQTPYPELLGRAAAAMDGHIVDSIVRIDAEMAAPVGGITVLQHFEVNVQPLQVCLTHDLLTHVAQLLGGDRGRHDDAAAEVRSQFLDLGQARKPRKSVAEWGEDAVQEAAEMTDRAAKNMTFRHIRLGTVHVLVSYKRGKAATVQHLEDMRGFDLKLHALVYADKTCTLAELLQRIRRDIILDVLSQVGRNFNNIGLLLKEKFDLSRWTMEFPVRTTSQPVAPVVDRPFQLELPHDGDTTPKKGKTRFSFLKPKKTKTKEEVVSNASPSNSADIRAT</sequence>
<proteinExistence type="predicted"/>
<comment type="caution">
    <text evidence="2">The sequence shown here is derived from an EMBL/GenBank/DDBJ whole genome shotgun (WGS) entry which is preliminary data.</text>
</comment>
<protein>
    <recommendedName>
        <fullName evidence="4">FMP27 C-terminal domain-containing protein</fullName>
    </recommendedName>
</protein>
<gene>
    <name evidence="2" type="ORF">ACHHYP_06105</name>
</gene>
<reference evidence="2 3" key="1">
    <citation type="journal article" date="2014" name="Genome Biol. Evol.">
        <title>The secreted proteins of Achlya hypogyna and Thraustotheca clavata identify the ancestral oomycete secretome and reveal gene acquisitions by horizontal gene transfer.</title>
        <authorList>
            <person name="Misner I."/>
            <person name="Blouin N."/>
            <person name="Leonard G."/>
            <person name="Richards T.A."/>
            <person name="Lane C.E."/>
        </authorList>
    </citation>
    <scope>NUCLEOTIDE SEQUENCE [LARGE SCALE GENOMIC DNA]</scope>
    <source>
        <strain evidence="2 3">ATCC 48635</strain>
    </source>
</reference>
<feature type="region of interest" description="Disordered" evidence="1">
    <location>
        <begin position="2153"/>
        <end position="2198"/>
    </location>
</feature>
<dbReference type="InterPro" id="IPR045167">
    <property type="entry name" value="Hobbit"/>
</dbReference>
<accession>A0A1V9YV55</accession>
<dbReference type="OrthoDB" id="1562405at2759"/>
<feature type="compositionally biased region" description="Polar residues" evidence="1">
    <location>
        <begin position="2185"/>
        <end position="2198"/>
    </location>
</feature>
<feature type="region of interest" description="Disordered" evidence="1">
    <location>
        <begin position="1809"/>
        <end position="1832"/>
    </location>
</feature>
<feature type="compositionally biased region" description="Basic residues" evidence="1">
    <location>
        <begin position="2163"/>
        <end position="2178"/>
    </location>
</feature>
<dbReference type="STRING" id="1202772.A0A1V9YV55"/>
<dbReference type="EMBL" id="JNBR01000755">
    <property type="protein sequence ID" value="OQR89704.1"/>
    <property type="molecule type" value="Genomic_DNA"/>
</dbReference>